<accession>A0A3M2RSC1</accession>
<name>A0A3M2RSC1_9HYPO</name>
<protein>
    <submittedName>
        <fullName evidence="3">Uncharacterized protein</fullName>
    </submittedName>
</protein>
<feature type="region of interest" description="Disordered" evidence="2">
    <location>
        <begin position="1"/>
        <end position="67"/>
    </location>
</feature>
<feature type="compositionally biased region" description="Basic and acidic residues" evidence="2">
    <location>
        <begin position="47"/>
        <end position="67"/>
    </location>
</feature>
<reference evidence="3 4" key="1">
    <citation type="submission" date="2017-06" db="EMBL/GenBank/DDBJ databases">
        <title>Comparative genomic analysis of Ambrosia Fusariam Clade fungi.</title>
        <authorList>
            <person name="Stajich J.E."/>
            <person name="Carrillo J."/>
            <person name="Kijimoto T."/>
            <person name="Eskalen A."/>
            <person name="O'Donnell K."/>
            <person name="Kasson M."/>
        </authorList>
    </citation>
    <scope>NUCLEOTIDE SEQUENCE [LARGE SCALE GENOMIC DNA]</scope>
    <source>
        <strain evidence="3">UCR3666</strain>
    </source>
</reference>
<dbReference type="OrthoDB" id="5038898at2759"/>
<evidence type="ECO:0000313" key="4">
    <source>
        <dbReference type="Proteomes" id="UP000277212"/>
    </source>
</evidence>
<dbReference type="EMBL" id="NKUJ01000298">
    <property type="protein sequence ID" value="RMJ08226.1"/>
    <property type="molecule type" value="Genomic_DNA"/>
</dbReference>
<comment type="caution">
    <text evidence="3">The sequence shown here is derived from an EMBL/GenBank/DDBJ whole genome shotgun (WGS) entry which is preliminary data.</text>
</comment>
<organism evidence="3 4">
    <name type="scientific">Fusarium kuroshium</name>
    <dbReference type="NCBI Taxonomy" id="2010991"/>
    <lineage>
        <taxon>Eukaryota</taxon>
        <taxon>Fungi</taxon>
        <taxon>Dikarya</taxon>
        <taxon>Ascomycota</taxon>
        <taxon>Pezizomycotina</taxon>
        <taxon>Sordariomycetes</taxon>
        <taxon>Hypocreomycetidae</taxon>
        <taxon>Hypocreales</taxon>
        <taxon>Nectriaceae</taxon>
        <taxon>Fusarium</taxon>
        <taxon>Fusarium solani species complex</taxon>
    </lineage>
</organism>
<sequence>MGKVSLNLPINGGRGQPNETDDQRLKPHLHEDELPDYDKFPYSTFFPEDHKGKDKSKDPVLDKSSPEYRERVKKTLDALQDEYQKAYEQYKDANSKILAAKEERDQLLWNLAVLDVRNVAEHLESMDPIHDDVGKIQREMRDQNKPYGRFTEYYKLSSNLFVAKRCLYRIEIALGAGLREFARLDGVDSDAFRQLRSVWARRQSRLADDESHFSADWSNLTIED</sequence>
<evidence type="ECO:0000313" key="3">
    <source>
        <dbReference type="EMBL" id="RMJ08226.1"/>
    </source>
</evidence>
<feature type="coiled-coil region" evidence="1">
    <location>
        <begin position="69"/>
        <end position="103"/>
    </location>
</feature>
<gene>
    <name evidence="3" type="ORF">CDV36_012165</name>
</gene>
<dbReference type="AlphaFoldDB" id="A0A3M2RSC1"/>
<feature type="compositionally biased region" description="Basic and acidic residues" evidence="2">
    <location>
        <begin position="21"/>
        <end position="39"/>
    </location>
</feature>
<evidence type="ECO:0000256" key="1">
    <source>
        <dbReference type="SAM" id="Coils"/>
    </source>
</evidence>
<dbReference type="Proteomes" id="UP000277212">
    <property type="component" value="Unassembled WGS sequence"/>
</dbReference>
<evidence type="ECO:0000256" key="2">
    <source>
        <dbReference type="SAM" id="MobiDB-lite"/>
    </source>
</evidence>
<keyword evidence="4" id="KW-1185">Reference proteome</keyword>
<keyword evidence="1" id="KW-0175">Coiled coil</keyword>
<proteinExistence type="predicted"/>